<dbReference type="AlphaFoldDB" id="A0A2M7X144"/>
<evidence type="ECO:0000313" key="5">
    <source>
        <dbReference type="EMBL" id="PJA39676.1"/>
    </source>
</evidence>
<evidence type="ECO:0000259" key="4">
    <source>
        <dbReference type="Pfam" id="PF01555"/>
    </source>
</evidence>
<dbReference type="InterPro" id="IPR001091">
    <property type="entry name" value="RM_Methyltransferase"/>
</dbReference>
<dbReference type="SUPFAM" id="SSF53335">
    <property type="entry name" value="S-adenosyl-L-methionine-dependent methyltransferases"/>
    <property type="match status" value="1"/>
</dbReference>
<keyword evidence="1" id="KW-0489">Methyltransferase</keyword>
<name>A0A2M7X144_UNCKA</name>
<evidence type="ECO:0000313" key="6">
    <source>
        <dbReference type="Proteomes" id="UP000231195"/>
    </source>
</evidence>
<dbReference type="GO" id="GO:0003677">
    <property type="term" value="F:DNA binding"/>
    <property type="evidence" value="ECO:0007669"/>
    <property type="project" value="InterPro"/>
</dbReference>
<dbReference type="EC" id="2.1.1.-" evidence="3"/>
<dbReference type="EMBL" id="PFWZ01000161">
    <property type="protein sequence ID" value="PJA39676.1"/>
    <property type="molecule type" value="Genomic_DNA"/>
</dbReference>
<feature type="domain" description="DNA methylase N-4/N-6" evidence="4">
    <location>
        <begin position="10"/>
        <end position="141"/>
    </location>
</feature>
<dbReference type="GO" id="GO:0008170">
    <property type="term" value="F:N-methyltransferase activity"/>
    <property type="evidence" value="ECO:0007669"/>
    <property type="project" value="InterPro"/>
</dbReference>
<sequence>GIENKRVCLWIKNNFNVTPNVAFNKVYEPCVYGTIGSPYLATNVTKYHEILNKEVDSGNRAIDDIIDLFNIWLVKRIPTQDYEHPTEKPSTLHEKPLKRCTKPGDIVLDLFGGSGSTMMACEQLNRACYMVEIEPIFCDLIIRRYQQLTGKEAVLWT</sequence>
<evidence type="ECO:0000256" key="2">
    <source>
        <dbReference type="ARBA" id="ARBA00022679"/>
    </source>
</evidence>
<dbReference type="GO" id="GO:0032259">
    <property type="term" value="P:methylation"/>
    <property type="evidence" value="ECO:0007669"/>
    <property type="project" value="UniProtKB-KW"/>
</dbReference>
<comment type="caution">
    <text evidence="5">The sequence shown here is derived from an EMBL/GenBank/DDBJ whole genome shotgun (WGS) entry which is preliminary data.</text>
</comment>
<evidence type="ECO:0000256" key="1">
    <source>
        <dbReference type="ARBA" id="ARBA00022603"/>
    </source>
</evidence>
<proteinExistence type="inferred from homology"/>
<reference evidence="6" key="1">
    <citation type="submission" date="2017-09" db="EMBL/GenBank/DDBJ databases">
        <title>Depth-based differentiation of microbial function through sediment-hosted aquifers and enrichment of novel symbionts in the deep terrestrial subsurface.</title>
        <authorList>
            <person name="Probst A.J."/>
            <person name="Ladd B."/>
            <person name="Jarett J.K."/>
            <person name="Geller-Mcgrath D.E."/>
            <person name="Sieber C.M.K."/>
            <person name="Emerson J.B."/>
            <person name="Anantharaman K."/>
            <person name="Thomas B.C."/>
            <person name="Malmstrom R."/>
            <person name="Stieglmeier M."/>
            <person name="Klingl A."/>
            <person name="Woyke T."/>
            <person name="Ryan C.M."/>
            <person name="Banfield J.F."/>
        </authorList>
    </citation>
    <scope>NUCLEOTIDE SEQUENCE [LARGE SCALE GENOMIC DNA]</scope>
</reference>
<dbReference type="Gene3D" id="3.40.50.150">
    <property type="entry name" value="Vaccinia Virus protein VP39"/>
    <property type="match status" value="1"/>
</dbReference>
<dbReference type="InterPro" id="IPR002941">
    <property type="entry name" value="DNA_methylase_N4/N6"/>
</dbReference>
<keyword evidence="2" id="KW-0808">Transferase</keyword>
<comment type="similarity">
    <text evidence="3">Belongs to the N(4)/N(6)-methyltransferase family.</text>
</comment>
<dbReference type="Pfam" id="PF01555">
    <property type="entry name" value="N6_N4_Mtase"/>
    <property type="match status" value="1"/>
</dbReference>
<dbReference type="PRINTS" id="PR00508">
    <property type="entry name" value="S21N4MTFRASE"/>
</dbReference>
<accession>A0A2M7X144</accession>
<gene>
    <name evidence="5" type="ORF">CO179_04765</name>
</gene>
<evidence type="ECO:0000256" key="3">
    <source>
        <dbReference type="RuleBase" id="RU362026"/>
    </source>
</evidence>
<dbReference type="Proteomes" id="UP000231195">
    <property type="component" value="Unassembled WGS sequence"/>
</dbReference>
<dbReference type="InterPro" id="IPR029063">
    <property type="entry name" value="SAM-dependent_MTases_sf"/>
</dbReference>
<feature type="non-terminal residue" evidence="5">
    <location>
        <position position="1"/>
    </location>
</feature>
<organism evidence="5 6">
    <name type="scientific">candidate division WWE3 bacterium CG_4_9_14_3_um_filter_39_7</name>
    <dbReference type="NCBI Taxonomy" id="1975080"/>
    <lineage>
        <taxon>Bacteria</taxon>
        <taxon>Katanobacteria</taxon>
    </lineage>
</organism>
<protein>
    <recommendedName>
        <fullName evidence="3">Methyltransferase</fullName>
        <ecNumber evidence="3">2.1.1.-</ecNumber>
    </recommendedName>
</protein>